<organism evidence="1">
    <name type="scientific">Arundo donax</name>
    <name type="common">Giant reed</name>
    <name type="synonym">Donax arundinaceus</name>
    <dbReference type="NCBI Taxonomy" id="35708"/>
    <lineage>
        <taxon>Eukaryota</taxon>
        <taxon>Viridiplantae</taxon>
        <taxon>Streptophyta</taxon>
        <taxon>Embryophyta</taxon>
        <taxon>Tracheophyta</taxon>
        <taxon>Spermatophyta</taxon>
        <taxon>Magnoliopsida</taxon>
        <taxon>Liliopsida</taxon>
        <taxon>Poales</taxon>
        <taxon>Poaceae</taxon>
        <taxon>PACMAD clade</taxon>
        <taxon>Arundinoideae</taxon>
        <taxon>Arundineae</taxon>
        <taxon>Arundo</taxon>
    </lineage>
</organism>
<protein>
    <submittedName>
        <fullName evidence="1">Uncharacterized protein</fullName>
    </submittedName>
</protein>
<reference evidence="1" key="2">
    <citation type="journal article" date="2015" name="Data Brief">
        <title>Shoot transcriptome of the giant reed, Arundo donax.</title>
        <authorList>
            <person name="Barrero R.A."/>
            <person name="Guerrero F.D."/>
            <person name="Moolhuijzen P."/>
            <person name="Goolsby J.A."/>
            <person name="Tidwell J."/>
            <person name="Bellgard S.E."/>
            <person name="Bellgard M.I."/>
        </authorList>
    </citation>
    <scope>NUCLEOTIDE SEQUENCE</scope>
    <source>
        <tissue evidence="1">Shoot tissue taken approximately 20 cm above the soil surface</tissue>
    </source>
</reference>
<dbReference type="AlphaFoldDB" id="A0A0A9AF75"/>
<accession>A0A0A9AF75</accession>
<evidence type="ECO:0000313" key="1">
    <source>
        <dbReference type="EMBL" id="JAD49791.1"/>
    </source>
</evidence>
<sequence>MTLYNTRVWTCFPPTNTRHLARRQARVRGGQGGA</sequence>
<dbReference type="EMBL" id="GBRH01248104">
    <property type="protein sequence ID" value="JAD49791.1"/>
    <property type="molecule type" value="Transcribed_RNA"/>
</dbReference>
<reference evidence="1" key="1">
    <citation type="submission" date="2014-09" db="EMBL/GenBank/DDBJ databases">
        <authorList>
            <person name="Magalhaes I.L.F."/>
            <person name="Oliveira U."/>
            <person name="Santos F.R."/>
            <person name="Vidigal T.H.D.A."/>
            <person name="Brescovit A.D."/>
            <person name="Santos A.J."/>
        </authorList>
    </citation>
    <scope>NUCLEOTIDE SEQUENCE</scope>
    <source>
        <tissue evidence="1">Shoot tissue taken approximately 20 cm above the soil surface</tissue>
    </source>
</reference>
<name>A0A0A9AF75_ARUDO</name>
<proteinExistence type="predicted"/>